<sequence length="160" mass="19131">MKKSNLEEHNRFEHYNLKKVFFKRSENSFQIMIQALFGNRVLTYAKEENLDNLILGWFGKKQPEFTNEKIDRSVVKIPGTKNLYLIYNKYKEEEVLEYMKSEEYLERIQGGFGEQKALAYIPGLGIKLYNRCLVCKMDENGHFLDLEEEDFELFLEYLTE</sequence>
<dbReference type="Proteomes" id="UP000198838">
    <property type="component" value="Unassembled WGS sequence"/>
</dbReference>
<accession>A0A1I0WDW2</accession>
<organism evidence="1 2">
    <name type="scientific">Acetitomaculum ruminis DSM 5522</name>
    <dbReference type="NCBI Taxonomy" id="1120918"/>
    <lineage>
        <taxon>Bacteria</taxon>
        <taxon>Bacillati</taxon>
        <taxon>Bacillota</taxon>
        <taxon>Clostridia</taxon>
        <taxon>Lachnospirales</taxon>
        <taxon>Lachnospiraceae</taxon>
        <taxon>Acetitomaculum</taxon>
    </lineage>
</organism>
<name>A0A1I0WDW2_9FIRM</name>
<protein>
    <submittedName>
        <fullName evidence="1">Uncharacterized protein</fullName>
    </submittedName>
</protein>
<gene>
    <name evidence="1" type="ORF">SAMN05216249_10419</name>
</gene>
<proteinExistence type="predicted"/>
<dbReference type="EMBL" id="FOJY01000004">
    <property type="protein sequence ID" value="SFA86821.1"/>
    <property type="molecule type" value="Genomic_DNA"/>
</dbReference>
<evidence type="ECO:0000313" key="2">
    <source>
        <dbReference type="Proteomes" id="UP000198838"/>
    </source>
</evidence>
<dbReference type="RefSeq" id="WP_092870692.1">
    <property type="nucleotide sequence ID" value="NZ_FOJY01000004.1"/>
</dbReference>
<evidence type="ECO:0000313" key="1">
    <source>
        <dbReference type="EMBL" id="SFA86821.1"/>
    </source>
</evidence>
<keyword evidence="2" id="KW-1185">Reference proteome</keyword>
<dbReference type="AlphaFoldDB" id="A0A1I0WDW2"/>
<reference evidence="1 2" key="1">
    <citation type="submission" date="2016-10" db="EMBL/GenBank/DDBJ databases">
        <authorList>
            <person name="de Groot N.N."/>
        </authorList>
    </citation>
    <scope>NUCLEOTIDE SEQUENCE [LARGE SCALE GENOMIC DNA]</scope>
    <source>
        <strain evidence="1 2">DSM 5522</strain>
    </source>
</reference>